<accession>A0AAN6Q0C5</accession>
<dbReference type="Proteomes" id="UP001305647">
    <property type="component" value="Unassembled WGS sequence"/>
</dbReference>
<gene>
    <name evidence="2" type="ORF">N658DRAFT_486209</name>
</gene>
<sequence length="156" mass="17183">MTRPQGVVGRKQLKQEDLIRIQVLHRDARMGPSEIMRITGYSIHQVKYALKKKSPTVGIRTGRPRKGEKLNKNGGGEGAAQGSSEDSEVMEVDRDGDQTEQAQPSEPSEPVLLLAKEVLQAAQPHPELERHQHLEQVGQQPEPTPAKEQLGSGSNQ</sequence>
<dbReference type="EMBL" id="MU863636">
    <property type="protein sequence ID" value="KAK4101163.1"/>
    <property type="molecule type" value="Genomic_DNA"/>
</dbReference>
<name>A0AAN6Q0C5_9PEZI</name>
<proteinExistence type="predicted"/>
<protein>
    <recommendedName>
        <fullName evidence="4">Transposase</fullName>
    </recommendedName>
</protein>
<comment type="caution">
    <text evidence="2">The sequence shown here is derived from an EMBL/GenBank/DDBJ whole genome shotgun (WGS) entry which is preliminary data.</text>
</comment>
<feature type="region of interest" description="Disordered" evidence="1">
    <location>
        <begin position="54"/>
        <end position="156"/>
    </location>
</feature>
<evidence type="ECO:0000313" key="2">
    <source>
        <dbReference type="EMBL" id="KAK4101163.1"/>
    </source>
</evidence>
<evidence type="ECO:0000256" key="1">
    <source>
        <dbReference type="SAM" id="MobiDB-lite"/>
    </source>
</evidence>
<organism evidence="2 3">
    <name type="scientific">Parathielavia hyrcaniae</name>
    <dbReference type="NCBI Taxonomy" id="113614"/>
    <lineage>
        <taxon>Eukaryota</taxon>
        <taxon>Fungi</taxon>
        <taxon>Dikarya</taxon>
        <taxon>Ascomycota</taxon>
        <taxon>Pezizomycotina</taxon>
        <taxon>Sordariomycetes</taxon>
        <taxon>Sordariomycetidae</taxon>
        <taxon>Sordariales</taxon>
        <taxon>Chaetomiaceae</taxon>
        <taxon>Parathielavia</taxon>
    </lineage>
</organism>
<evidence type="ECO:0000313" key="3">
    <source>
        <dbReference type="Proteomes" id="UP001305647"/>
    </source>
</evidence>
<keyword evidence="3" id="KW-1185">Reference proteome</keyword>
<dbReference type="AlphaFoldDB" id="A0AAN6Q0C5"/>
<reference evidence="2" key="1">
    <citation type="journal article" date="2023" name="Mol. Phylogenet. Evol.">
        <title>Genome-scale phylogeny and comparative genomics of the fungal order Sordariales.</title>
        <authorList>
            <person name="Hensen N."/>
            <person name="Bonometti L."/>
            <person name="Westerberg I."/>
            <person name="Brannstrom I.O."/>
            <person name="Guillou S."/>
            <person name="Cros-Aarteil S."/>
            <person name="Calhoun S."/>
            <person name="Haridas S."/>
            <person name="Kuo A."/>
            <person name="Mondo S."/>
            <person name="Pangilinan J."/>
            <person name="Riley R."/>
            <person name="LaButti K."/>
            <person name="Andreopoulos B."/>
            <person name="Lipzen A."/>
            <person name="Chen C."/>
            <person name="Yan M."/>
            <person name="Daum C."/>
            <person name="Ng V."/>
            <person name="Clum A."/>
            <person name="Steindorff A."/>
            <person name="Ohm R.A."/>
            <person name="Martin F."/>
            <person name="Silar P."/>
            <person name="Natvig D.O."/>
            <person name="Lalanne C."/>
            <person name="Gautier V."/>
            <person name="Ament-Velasquez S.L."/>
            <person name="Kruys A."/>
            <person name="Hutchinson M.I."/>
            <person name="Powell A.J."/>
            <person name="Barry K."/>
            <person name="Miller A.N."/>
            <person name="Grigoriev I.V."/>
            <person name="Debuchy R."/>
            <person name="Gladieux P."/>
            <person name="Hiltunen Thoren M."/>
            <person name="Johannesson H."/>
        </authorList>
    </citation>
    <scope>NUCLEOTIDE SEQUENCE</scope>
    <source>
        <strain evidence="2">CBS 757.83</strain>
    </source>
</reference>
<evidence type="ECO:0008006" key="4">
    <source>
        <dbReference type="Google" id="ProtNLM"/>
    </source>
</evidence>
<reference evidence="2" key="2">
    <citation type="submission" date="2023-05" db="EMBL/GenBank/DDBJ databases">
        <authorList>
            <consortium name="Lawrence Berkeley National Laboratory"/>
            <person name="Steindorff A."/>
            <person name="Hensen N."/>
            <person name="Bonometti L."/>
            <person name="Westerberg I."/>
            <person name="Brannstrom I.O."/>
            <person name="Guillou S."/>
            <person name="Cros-Aarteil S."/>
            <person name="Calhoun S."/>
            <person name="Haridas S."/>
            <person name="Kuo A."/>
            <person name="Mondo S."/>
            <person name="Pangilinan J."/>
            <person name="Riley R."/>
            <person name="Labutti K."/>
            <person name="Andreopoulos B."/>
            <person name="Lipzen A."/>
            <person name="Chen C."/>
            <person name="Yanf M."/>
            <person name="Daum C."/>
            <person name="Ng V."/>
            <person name="Clum A."/>
            <person name="Ohm R."/>
            <person name="Martin F."/>
            <person name="Silar P."/>
            <person name="Natvig D."/>
            <person name="Lalanne C."/>
            <person name="Gautier V."/>
            <person name="Ament-Velasquez S.L."/>
            <person name="Kruys A."/>
            <person name="Hutchinson M.I."/>
            <person name="Powell A.J."/>
            <person name="Barry K."/>
            <person name="Miller A.N."/>
            <person name="Grigoriev I.V."/>
            <person name="Debuchy R."/>
            <person name="Gladieux P."/>
            <person name="Thoren M.H."/>
            <person name="Johannesson H."/>
        </authorList>
    </citation>
    <scope>NUCLEOTIDE SEQUENCE</scope>
    <source>
        <strain evidence="2">CBS 757.83</strain>
    </source>
</reference>